<keyword evidence="1" id="KW-0732">Signal</keyword>
<evidence type="ECO:0000313" key="3">
    <source>
        <dbReference type="EMBL" id="OXA83888.1"/>
    </source>
</evidence>
<dbReference type="OrthoDB" id="8764943at2"/>
<feature type="domain" description="Outer membrane protein beta-barrel" evidence="2">
    <location>
        <begin position="301"/>
        <end position="680"/>
    </location>
</feature>
<protein>
    <submittedName>
        <fullName evidence="3">TonB-dependent receptor</fullName>
    </submittedName>
</protein>
<organism evidence="3 4">
    <name type="scientific">Flavobacterium hercynium</name>
    <dbReference type="NCBI Taxonomy" id="387094"/>
    <lineage>
        <taxon>Bacteria</taxon>
        <taxon>Pseudomonadati</taxon>
        <taxon>Bacteroidota</taxon>
        <taxon>Flavobacteriia</taxon>
        <taxon>Flavobacteriales</taxon>
        <taxon>Flavobacteriaceae</taxon>
        <taxon>Flavobacterium</taxon>
    </lineage>
</organism>
<keyword evidence="3" id="KW-0675">Receptor</keyword>
<accession>A0A226GQS6</accession>
<feature type="signal peptide" evidence="1">
    <location>
        <begin position="1"/>
        <end position="24"/>
    </location>
</feature>
<evidence type="ECO:0000256" key="1">
    <source>
        <dbReference type="SAM" id="SignalP"/>
    </source>
</evidence>
<gene>
    <name evidence="3" type="ORF">B0A66_21685</name>
</gene>
<reference evidence="3 4" key="1">
    <citation type="submission" date="2016-11" db="EMBL/GenBank/DDBJ databases">
        <title>Whole genomes of Flavobacteriaceae.</title>
        <authorList>
            <person name="Stine C."/>
            <person name="Li C."/>
            <person name="Tadesse D."/>
        </authorList>
    </citation>
    <scope>NUCLEOTIDE SEQUENCE [LARGE SCALE GENOMIC DNA]</scope>
    <source>
        <strain evidence="3 4">DSM 18292</strain>
    </source>
</reference>
<name>A0A226GQS6_9FLAO</name>
<sequence length="703" mass="80826">MKVYLPLKIILLVLLFCFSLVAKAQVEQPKDSISNQLEEIVIETAKKTFTNVNGNIKLEVPNSIFSAIPNTLDLLSKLPKVQISPDREKISVVGRGVPLIYIDNQKVGMNDLNALAVEDIKTIEIIQNPSSKYEAEGRSVILVTRKFSKKDSFKVDVTEVASRKKDFNNYLGFNSSFKKNKLEWKANFNYNALQPWETHRIDYTIPPSGIVSNYNVEAFTNRTQYLAGGGLFYKINDDDYISVSVNNNLRKEDFDINTLTYNKNKEIENNVLTLTNNNQKRNFINSFLNYSKKIKAIDALLFTGLQYSNYDSQLLTKVANNYNDSQFEWSQNRDQQFNVDVFSGRVDVEKTFSNKMKLEVGGLYSQAKSKSDFGISYYENNQEDIKHYDFKEANLAGYTQLSGTIKKVEFSFGIRAENTNVKGQFASEETPLLTRKYTNIFPKAQFTFPIDSVKSISINYAKSIQRPNYSSLSQRATYINPYFLYGGNINLSPTFTNEIATTFQYHDKSIKLSYFVNKDPVYSSFSFDEQQNVLTLKDLNYAKESSFNVELTLPFTYKIWTSTNTFVFVVNKIEDKSVVNQASTPYLYYNSSQEFRLPRQFIFGVSCWGMTKQNDGVFEQNEKFLLDLSLSKTIKNWKCTLSCNDIFKTTSYKEEFAVNNVSSKARYLVDSNEVSIAIKYSFGKVKNTEYKEKNVNECENRIR</sequence>
<dbReference type="Proteomes" id="UP000198345">
    <property type="component" value="Unassembled WGS sequence"/>
</dbReference>
<proteinExistence type="predicted"/>
<comment type="caution">
    <text evidence="3">The sequence shown here is derived from an EMBL/GenBank/DDBJ whole genome shotgun (WGS) entry which is preliminary data.</text>
</comment>
<evidence type="ECO:0000313" key="4">
    <source>
        <dbReference type="Proteomes" id="UP000198345"/>
    </source>
</evidence>
<evidence type="ECO:0000259" key="2">
    <source>
        <dbReference type="Pfam" id="PF14905"/>
    </source>
</evidence>
<keyword evidence="4" id="KW-1185">Reference proteome</keyword>
<dbReference type="RefSeq" id="WP_089051936.1">
    <property type="nucleotide sequence ID" value="NZ_FXTV01000030.1"/>
</dbReference>
<feature type="chain" id="PRO_5012172147" evidence="1">
    <location>
        <begin position="25"/>
        <end position="703"/>
    </location>
</feature>
<dbReference type="Pfam" id="PF14905">
    <property type="entry name" value="OMP_b-brl_3"/>
    <property type="match status" value="1"/>
</dbReference>
<dbReference type="InterPro" id="IPR041700">
    <property type="entry name" value="OMP_b-brl_3"/>
</dbReference>
<dbReference type="AlphaFoldDB" id="A0A226GQS6"/>
<dbReference type="EMBL" id="MUGW01000073">
    <property type="protein sequence ID" value="OXA83888.1"/>
    <property type="molecule type" value="Genomic_DNA"/>
</dbReference>
<dbReference type="SUPFAM" id="SSF56935">
    <property type="entry name" value="Porins"/>
    <property type="match status" value="1"/>
</dbReference>